<reference evidence="2" key="1">
    <citation type="journal article" date="2022" name="IScience">
        <title>Evolution of zygomycete secretomes and the origins of terrestrial fungal ecologies.</title>
        <authorList>
            <person name="Chang Y."/>
            <person name="Wang Y."/>
            <person name="Mondo S."/>
            <person name="Ahrendt S."/>
            <person name="Andreopoulos W."/>
            <person name="Barry K."/>
            <person name="Beard J."/>
            <person name="Benny G.L."/>
            <person name="Blankenship S."/>
            <person name="Bonito G."/>
            <person name="Cuomo C."/>
            <person name="Desiro A."/>
            <person name="Gervers K.A."/>
            <person name="Hundley H."/>
            <person name="Kuo A."/>
            <person name="LaButti K."/>
            <person name="Lang B.F."/>
            <person name="Lipzen A."/>
            <person name="O'Donnell K."/>
            <person name="Pangilinan J."/>
            <person name="Reynolds N."/>
            <person name="Sandor L."/>
            <person name="Smith M.E."/>
            <person name="Tsang A."/>
            <person name="Grigoriev I.V."/>
            <person name="Stajich J.E."/>
            <person name="Spatafora J.W."/>
        </authorList>
    </citation>
    <scope>NUCLEOTIDE SEQUENCE</scope>
    <source>
        <strain evidence="2">RSA 2281</strain>
    </source>
</reference>
<evidence type="ECO:0000256" key="1">
    <source>
        <dbReference type="SAM" id="Phobius"/>
    </source>
</evidence>
<proteinExistence type="predicted"/>
<reference evidence="2" key="2">
    <citation type="submission" date="2023-02" db="EMBL/GenBank/DDBJ databases">
        <authorList>
            <consortium name="DOE Joint Genome Institute"/>
            <person name="Mondo S.J."/>
            <person name="Chang Y."/>
            <person name="Wang Y."/>
            <person name="Ahrendt S."/>
            <person name="Andreopoulos W."/>
            <person name="Barry K."/>
            <person name="Beard J."/>
            <person name="Benny G.L."/>
            <person name="Blankenship S."/>
            <person name="Bonito G."/>
            <person name="Cuomo C."/>
            <person name="Desiro A."/>
            <person name="Gervers K.A."/>
            <person name="Hundley H."/>
            <person name="Kuo A."/>
            <person name="LaButti K."/>
            <person name="Lang B.F."/>
            <person name="Lipzen A."/>
            <person name="O'Donnell K."/>
            <person name="Pangilinan J."/>
            <person name="Reynolds N."/>
            <person name="Sandor L."/>
            <person name="Smith M.W."/>
            <person name="Tsang A."/>
            <person name="Grigoriev I.V."/>
            <person name="Stajich J.E."/>
            <person name="Spatafora J.W."/>
        </authorList>
    </citation>
    <scope>NUCLEOTIDE SEQUENCE</scope>
    <source>
        <strain evidence="2">RSA 2281</strain>
    </source>
</reference>
<keyword evidence="1" id="KW-0472">Membrane</keyword>
<dbReference type="Proteomes" id="UP001209540">
    <property type="component" value="Unassembled WGS sequence"/>
</dbReference>
<protein>
    <submittedName>
        <fullName evidence="2">Uncharacterized protein</fullName>
    </submittedName>
</protein>
<comment type="caution">
    <text evidence="2">The sequence shown here is derived from an EMBL/GenBank/DDBJ whole genome shotgun (WGS) entry which is preliminary data.</text>
</comment>
<dbReference type="AlphaFoldDB" id="A0AAD5JQ98"/>
<evidence type="ECO:0000313" key="3">
    <source>
        <dbReference type="Proteomes" id="UP001209540"/>
    </source>
</evidence>
<accession>A0AAD5JQ98</accession>
<keyword evidence="3" id="KW-1185">Reference proteome</keyword>
<feature type="transmembrane region" description="Helical" evidence="1">
    <location>
        <begin position="12"/>
        <end position="29"/>
    </location>
</feature>
<evidence type="ECO:0000313" key="2">
    <source>
        <dbReference type="EMBL" id="KAI9249443.1"/>
    </source>
</evidence>
<name>A0AAD5JQ98_9FUNG</name>
<feature type="transmembrane region" description="Helical" evidence="1">
    <location>
        <begin position="68"/>
        <end position="96"/>
    </location>
</feature>
<gene>
    <name evidence="2" type="ORF">BDA99DRAFT_564406</name>
</gene>
<sequence>MKSSITGLPSLLYASIGVFYVLMFSDYAAGVPIPHDREAAVDTTSAVATLLSSTGCRLSRVSDVLRDLALLLLSALVLNTAVIFYDIALAIGTLAFTEGFHDIRT</sequence>
<keyword evidence="1" id="KW-1133">Transmembrane helix</keyword>
<organism evidence="2 3">
    <name type="scientific">Phascolomyces articulosus</name>
    <dbReference type="NCBI Taxonomy" id="60185"/>
    <lineage>
        <taxon>Eukaryota</taxon>
        <taxon>Fungi</taxon>
        <taxon>Fungi incertae sedis</taxon>
        <taxon>Mucoromycota</taxon>
        <taxon>Mucoromycotina</taxon>
        <taxon>Mucoromycetes</taxon>
        <taxon>Mucorales</taxon>
        <taxon>Lichtheimiaceae</taxon>
        <taxon>Phascolomyces</taxon>
    </lineage>
</organism>
<dbReference type="EMBL" id="JAIXMP010000035">
    <property type="protein sequence ID" value="KAI9249443.1"/>
    <property type="molecule type" value="Genomic_DNA"/>
</dbReference>
<keyword evidence="1" id="KW-0812">Transmembrane</keyword>